<dbReference type="HOGENOM" id="CLU_628463_0_0_1"/>
<dbReference type="Gene3D" id="3.80.10.10">
    <property type="entry name" value="Ribonuclease Inhibitor"/>
    <property type="match status" value="1"/>
</dbReference>
<dbReference type="Gene3D" id="1.20.1280.50">
    <property type="match status" value="1"/>
</dbReference>
<dbReference type="InterPro" id="IPR001810">
    <property type="entry name" value="F-box_dom"/>
</dbReference>
<dbReference type="Proteomes" id="UP000054549">
    <property type="component" value="Unassembled WGS sequence"/>
</dbReference>
<dbReference type="OrthoDB" id="3221235at2759"/>
<evidence type="ECO:0000259" key="2">
    <source>
        <dbReference type="Pfam" id="PF12937"/>
    </source>
</evidence>
<evidence type="ECO:0000313" key="4">
    <source>
        <dbReference type="Proteomes" id="UP000054549"/>
    </source>
</evidence>
<dbReference type="InterPro" id="IPR032675">
    <property type="entry name" value="LRR_dom_sf"/>
</dbReference>
<feature type="coiled-coil region" evidence="1">
    <location>
        <begin position="25"/>
        <end position="59"/>
    </location>
</feature>
<dbReference type="EMBL" id="KN818236">
    <property type="protein sequence ID" value="KIL66439.1"/>
    <property type="molecule type" value="Genomic_DNA"/>
</dbReference>
<evidence type="ECO:0000256" key="1">
    <source>
        <dbReference type="SAM" id="Coils"/>
    </source>
</evidence>
<name>A0A0C2THN2_AMAMK</name>
<keyword evidence="1" id="KW-0175">Coiled coil</keyword>
<keyword evidence="4" id="KW-1185">Reference proteome</keyword>
<dbReference type="AlphaFoldDB" id="A0A0C2THN2"/>
<gene>
    <name evidence="3" type="ORF">M378DRAFT_389587</name>
</gene>
<dbReference type="SUPFAM" id="SSF52047">
    <property type="entry name" value="RNI-like"/>
    <property type="match status" value="1"/>
</dbReference>
<feature type="domain" description="F-box" evidence="2">
    <location>
        <begin position="64"/>
        <end position="118"/>
    </location>
</feature>
<sequence length="497" mass="56834">MDLSTIGLKNQLYSEQELDTVRKSRQACTEKLQVLRDEIRRLRCDAERLEVQIQRSDIALAPHNKLPPEMLLRIFELCCEEPAQIPAQNGSIYTVSHVCSLWRQIALRTPEFWANISIKLKANNEHKLWIAKQWLSRARNHPRSLKFMEIGDHTTDGLNQPLLHNFVINYPCRELHLSPYIQVALLNELLIGPFSGYLEVLDINCSQTSWERRWLNLFAPTTRLTKLRHVRLIGVQDCRNLMATIPWNQLQNLTLLLWIPYSRCLDILSECASLVRCRIYVEDDTLATPSARRPITLPALRVLRLFFRKAVFGNDGTHVEKMIRFLSVPRLCHLTLGQKVRANITNLGAPAICELLQRSNGMPDLVSLDIGLRTITPIDVQALLTNAPRLRLLHARSGIFHEEVRNGIATGTLTPQLRSIMTDVRHEATDILRMVELRQQNAGMTLVDKTKQVAEFSSIVFFCHSYTSGSQQSSVYRERLASLKEAAPGLSIDLRFS</sequence>
<protein>
    <recommendedName>
        <fullName evidence="2">F-box domain-containing protein</fullName>
    </recommendedName>
</protein>
<proteinExistence type="predicted"/>
<reference evidence="3 4" key="1">
    <citation type="submission" date="2014-04" db="EMBL/GenBank/DDBJ databases">
        <title>Evolutionary Origins and Diversification of the Mycorrhizal Mutualists.</title>
        <authorList>
            <consortium name="DOE Joint Genome Institute"/>
            <consortium name="Mycorrhizal Genomics Consortium"/>
            <person name="Kohler A."/>
            <person name="Kuo A."/>
            <person name="Nagy L.G."/>
            <person name="Floudas D."/>
            <person name="Copeland A."/>
            <person name="Barry K.W."/>
            <person name="Cichocki N."/>
            <person name="Veneault-Fourrey C."/>
            <person name="LaButti K."/>
            <person name="Lindquist E.A."/>
            <person name="Lipzen A."/>
            <person name="Lundell T."/>
            <person name="Morin E."/>
            <person name="Murat C."/>
            <person name="Riley R."/>
            <person name="Ohm R."/>
            <person name="Sun H."/>
            <person name="Tunlid A."/>
            <person name="Henrissat B."/>
            <person name="Grigoriev I.V."/>
            <person name="Hibbett D.S."/>
            <person name="Martin F."/>
        </authorList>
    </citation>
    <scope>NUCLEOTIDE SEQUENCE [LARGE SCALE GENOMIC DNA]</scope>
    <source>
        <strain evidence="3 4">Koide BX008</strain>
    </source>
</reference>
<dbReference type="Pfam" id="PF12937">
    <property type="entry name" value="F-box-like"/>
    <property type="match status" value="1"/>
</dbReference>
<organism evidence="3 4">
    <name type="scientific">Amanita muscaria (strain Koide BX008)</name>
    <dbReference type="NCBI Taxonomy" id="946122"/>
    <lineage>
        <taxon>Eukaryota</taxon>
        <taxon>Fungi</taxon>
        <taxon>Dikarya</taxon>
        <taxon>Basidiomycota</taxon>
        <taxon>Agaricomycotina</taxon>
        <taxon>Agaricomycetes</taxon>
        <taxon>Agaricomycetidae</taxon>
        <taxon>Agaricales</taxon>
        <taxon>Pluteineae</taxon>
        <taxon>Amanitaceae</taxon>
        <taxon>Amanita</taxon>
    </lineage>
</organism>
<evidence type="ECO:0000313" key="3">
    <source>
        <dbReference type="EMBL" id="KIL66439.1"/>
    </source>
</evidence>
<accession>A0A0C2THN2</accession>
<dbReference type="InParanoid" id="A0A0C2THN2"/>
<dbReference type="STRING" id="946122.A0A0C2THN2"/>